<dbReference type="EMBL" id="JABSTU010004323">
    <property type="protein sequence ID" value="KAH7964030.1"/>
    <property type="molecule type" value="Genomic_DNA"/>
</dbReference>
<accession>A0A9J6CZ59</accession>
<evidence type="ECO:0000313" key="5">
    <source>
        <dbReference type="Proteomes" id="UP000821866"/>
    </source>
</evidence>
<feature type="region of interest" description="Disordered" evidence="2">
    <location>
        <begin position="91"/>
        <end position="125"/>
    </location>
</feature>
<reference evidence="4" key="2">
    <citation type="submission" date="2021-09" db="EMBL/GenBank/DDBJ databases">
        <authorList>
            <person name="Jia N."/>
            <person name="Wang J."/>
            <person name="Shi W."/>
            <person name="Du L."/>
            <person name="Sun Y."/>
            <person name="Zhan W."/>
            <person name="Jiang J."/>
            <person name="Wang Q."/>
            <person name="Zhang B."/>
            <person name="Ji P."/>
            <person name="Sakyi L.B."/>
            <person name="Cui X."/>
            <person name="Yuan T."/>
            <person name="Jiang B."/>
            <person name="Yang W."/>
            <person name="Lam T.T.-Y."/>
            <person name="Chang Q."/>
            <person name="Ding S."/>
            <person name="Wang X."/>
            <person name="Zhu J."/>
            <person name="Ruan X."/>
            <person name="Zhao L."/>
            <person name="Wei J."/>
            <person name="Que T."/>
            <person name="Du C."/>
            <person name="Cheng J."/>
            <person name="Dai P."/>
            <person name="Han X."/>
            <person name="Huang E."/>
            <person name="Gao Y."/>
            <person name="Liu J."/>
            <person name="Shao H."/>
            <person name="Ye R."/>
            <person name="Li L."/>
            <person name="Wei W."/>
            <person name="Wang X."/>
            <person name="Wang C."/>
            <person name="Huo Q."/>
            <person name="Li W."/>
            <person name="Guo W."/>
            <person name="Chen H."/>
            <person name="Chen S."/>
            <person name="Zhou L."/>
            <person name="Zhou L."/>
            <person name="Ni X."/>
            <person name="Tian J."/>
            <person name="Zhou Y."/>
            <person name="Sheng Y."/>
            <person name="Liu T."/>
            <person name="Pan Y."/>
            <person name="Xia L."/>
            <person name="Li J."/>
            <person name="Zhao F."/>
            <person name="Cao W."/>
        </authorList>
    </citation>
    <scope>NUCLEOTIDE SEQUENCE</scope>
    <source>
        <strain evidence="4">Rmic-2018</strain>
        <tissue evidence="4">Larvae</tissue>
    </source>
</reference>
<feature type="region of interest" description="Disordered" evidence="2">
    <location>
        <begin position="1"/>
        <end position="47"/>
    </location>
</feature>
<dbReference type="GO" id="GO:0003676">
    <property type="term" value="F:nucleic acid binding"/>
    <property type="evidence" value="ECO:0007669"/>
    <property type="project" value="InterPro"/>
</dbReference>
<protein>
    <recommendedName>
        <fullName evidence="3">CCHC-type domain-containing protein</fullName>
    </recommendedName>
</protein>
<dbReference type="AlphaFoldDB" id="A0A9J6CZ59"/>
<name>A0A9J6CZ59_RHIMP</name>
<dbReference type="InterPro" id="IPR001878">
    <property type="entry name" value="Znf_CCHC"/>
</dbReference>
<reference evidence="4" key="1">
    <citation type="journal article" date="2020" name="Cell">
        <title>Large-Scale Comparative Analyses of Tick Genomes Elucidate Their Genetic Diversity and Vector Capacities.</title>
        <authorList>
            <consortium name="Tick Genome and Microbiome Consortium (TIGMIC)"/>
            <person name="Jia N."/>
            <person name="Wang J."/>
            <person name="Shi W."/>
            <person name="Du L."/>
            <person name="Sun Y."/>
            <person name="Zhan W."/>
            <person name="Jiang J.F."/>
            <person name="Wang Q."/>
            <person name="Zhang B."/>
            <person name="Ji P."/>
            <person name="Bell-Sakyi L."/>
            <person name="Cui X.M."/>
            <person name="Yuan T.T."/>
            <person name="Jiang B.G."/>
            <person name="Yang W.F."/>
            <person name="Lam T.T."/>
            <person name="Chang Q.C."/>
            <person name="Ding S.J."/>
            <person name="Wang X.J."/>
            <person name="Zhu J.G."/>
            <person name="Ruan X.D."/>
            <person name="Zhao L."/>
            <person name="Wei J.T."/>
            <person name="Ye R.Z."/>
            <person name="Que T.C."/>
            <person name="Du C.H."/>
            <person name="Zhou Y.H."/>
            <person name="Cheng J.X."/>
            <person name="Dai P.F."/>
            <person name="Guo W.B."/>
            <person name="Han X.H."/>
            <person name="Huang E.J."/>
            <person name="Li L.F."/>
            <person name="Wei W."/>
            <person name="Gao Y.C."/>
            <person name="Liu J.Z."/>
            <person name="Shao H.Z."/>
            <person name="Wang X."/>
            <person name="Wang C.C."/>
            <person name="Yang T.C."/>
            <person name="Huo Q.B."/>
            <person name="Li W."/>
            <person name="Chen H.Y."/>
            <person name="Chen S.E."/>
            <person name="Zhou L.G."/>
            <person name="Ni X.B."/>
            <person name="Tian J.H."/>
            <person name="Sheng Y."/>
            <person name="Liu T."/>
            <person name="Pan Y.S."/>
            <person name="Xia L.Y."/>
            <person name="Li J."/>
            <person name="Zhao F."/>
            <person name="Cao W.C."/>
        </authorList>
    </citation>
    <scope>NUCLEOTIDE SEQUENCE</scope>
    <source>
        <strain evidence="4">Rmic-2018</strain>
    </source>
</reference>
<keyword evidence="1" id="KW-0863">Zinc-finger</keyword>
<gene>
    <name evidence="4" type="ORF">HPB51_027730</name>
</gene>
<feature type="compositionally biased region" description="Polar residues" evidence="2">
    <location>
        <begin position="94"/>
        <end position="105"/>
    </location>
</feature>
<evidence type="ECO:0000256" key="1">
    <source>
        <dbReference type="PROSITE-ProRule" id="PRU00047"/>
    </source>
</evidence>
<organism evidence="4 5">
    <name type="scientific">Rhipicephalus microplus</name>
    <name type="common">Cattle tick</name>
    <name type="synonym">Boophilus microplus</name>
    <dbReference type="NCBI Taxonomy" id="6941"/>
    <lineage>
        <taxon>Eukaryota</taxon>
        <taxon>Metazoa</taxon>
        <taxon>Ecdysozoa</taxon>
        <taxon>Arthropoda</taxon>
        <taxon>Chelicerata</taxon>
        <taxon>Arachnida</taxon>
        <taxon>Acari</taxon>
        <taxon>Parasitiformes</taxon>
        <taxon>Ixodida</taxon>
        <taxon>Ixodoidea</taxon>
        <taxon>Ixodidae</taxon>
        <taxon>Rhipicephalinae</taxon>
        <taxon>Rhipicephalus</taxon>
        <taxon>Boophilus</taxon>
    </lineage>
</organism>
<dbReference type="Proteomes" id="UP000821866">
    <property type="component" value="Unassembled WGS sequence"/>
</dbReference>
<sequence length="382" mass="41609">MDTSTEDIGADSARKRRHGQLGQTAAKKKAAEQPTGSRLDATGDCSTTIGDGFPTATGIGQCVTAVNSDCDPPNSCAGWTVVASRCWKKRQEAGSPSQQDTQTADKPSKSLSASNAKLKEEHRRDQEAQYAAKVNANMAKSAHMPTFAKKDEHRVVVRPREGLVVSATKMSMLRKAIITAANIKIEEAEDDSFAPNAAQNIIVLSTPSEARSFRYGSIHNITVEERTYETFAYKSTPDNTSRGVISGMGREEPEEQITRFLVNKLSPATMAAHRLGNSESVVILFEGNKVPRYVKYGGFVTKCTLCWLHREVCTTCGQIGHRKDVCPTPNARVCFACGRNYPGEDHVENCKPRCKFCGGSHVTGAGSCKNKFKTSIQIKQPQ</sequence>
<evidence type="ECO:0000313" key="4">
    <source>
        <dbReference type="EMBL" id="KAH7964030.1"/>
    </source>
</evidence>
<keyword evidence="5" id="KW-1185">Reference proteome</keyword>
<comment type="caution">
    <text evidence="4">The sequence shown here is derived from an EMBL/GenBank/DDBJ whole genome shotgun (WGS) entry which is preliminary data.</text>
</comment>
<proteinExistence type="predicted"/>
<dbReference type="GO" id="GO:0008270">
    <property type="term" value="F:zinc ion binding"/>
    <property type="evidence" value="ECO:0007669"/>
    <property type="project" value="UniProtKB-KW"/>
</dbReference>
<dbReference type="PROSITE" id="PS50158">
    <property type="entry name" value="ZF_CCHC"/>
    <property type="match status" value="1"/>
</dbReference>
<evidence type="ECO:0000256" key="2">
    <source>
        <dbReference type="SAM" id="MobiDB-lite"/>
    </source>
</evidence>
<evidence type="ECO:0000259" key="3">
    <source>
        <dbReference type="PROSITE" id="PS50158"/>
    </source>
</evidence>
<keyword evidence="1" id="KW-0479">Metal-binding</keyword>
<feature type="domain" description="CCHC-type" evidence="3">
    <location>
        <begin position="313"/>
        <end position="327"/>
    </location>
</feature>
<keyword evidence="1" id="KW-0862">Zinc</keyword>